<organism evidence="2 3">
    <name type="scientific">Pontivivens ytuae</name>
    <dbReference type="NCBI Taxonomy" id="2789856"/>
    <lineage>
        <taxon>Bacteria</taxon>
        <taxon>Pseudomonadati</taxon>
        <taxon>Pseudomonadota</taxon>
        <taxon>Alphaproteobacteria</taxon>
        <taxon>Rhodobacterales</taxon>
        <taxon>Paracoccaceae</taxon>
        <taxon>Pontivivens</taxon>
    </lineage>
</organism>
<accession>A0A7S9QBZ2</accession>
<evidence type="ECO:0000313" key="2">
    <source>
        <dbReference type="EMBL" id="QPH53270.1"/>
    </source>
</evidence>
<keyword evidence="1" id="KW-1133">Transmembrane helix</keyword>
<keyword evidence="1" id="KW-0812">Transmembrane</keyword>
<protein>
    <submittedName>
        <fullName evidence="2">Uncharacterized protein</fullName>
    </submittedName>
</protein>
<sequence>MKALPLKIMAFVAVLTLLVVHPLMSCGHYHHLGSVSIDHLVQHYLDPDGIFFHLQYGFLILAAWLFGWRSILIMVPVAILACVFVGHEPTAKLEVAMLYVVLLISAPTVFSLFQLRTDHAVPFDRVKLHWRFLIAGGLLSAIMCTTLSSVIFSIANQSGTQITTVLAAMAGKVAGLFVAIILLWLVFRTFRPFERAG</sequence>
<keyword evidence="3" id="KW-1185">Reference proteome</keyword>
<feature type="transmembrane region" description="Helical" evidence="1">
    <location>
        <begin position="71"/>
        <end position="87"/>
    </location>
</feature>
<dbReference type="RefSeq" id="WP_196102481.1">
    <property type="nucleotide sequence ID" value="NZ_CP064942.1"/>
</dbReference>
<dbReference type="Proteomes" id="UP000594800">
    <property type="component" value="Chromosome"/>
</dbReference>
<name>A0A7S9QBZ2_9RHOB</name>
<keyword evidence="1" id="KW-0472">Membrane</keyword>
<feature type="transmembrane region" description="Helical" evidence="1">
    <location>
        <begin position="161"/>
        <end position="187"/>
    </location>
</feature>
<proteinExistence type="predicted"/>
<evidence type="ECO:0000256" key="1">
    <source>
        <dbReference type="SAM" id="Phobius"/>
    </source>
</evidence>
<feature type="transmembrane region" description="Helical" evidence="1">
    <location>
        <begin position="133"/>
        <end position="155"/>
    </location>
</feature>
<dbReference type="AlphaFoldDB" id="A0A7S9QBZ2"/>
<reference evidence="2 3" key="1">
    <citation type="submission" date="2020-11" db="EMBL/GenBank/DDBJ databases">
        <title>Description of Pontivivens ytuae sp. nov. isolated from deep sea sediment of Mariana Trench.</title>
        <authorList>
            <person name="Wang Z."/>
            <person name="Sun Q.-L."/>
            <person name="Xu X.-D."/>
            <person name="Tang Y.-Z."/>
            <person name="Zhang J."/>
        </authorList>
    </citation>
    <scope>NUCLEOTIDE SEQUENCE [LARGE SCALE GENOMIC DNA]</scope>
    <source>
        <strain evidence="2 3">MT2928</strain>
    </source>
</reference>
<dbReference type="EMBL" id="CP064942">
    <property type="protein sequence ID" value="QPH53270.1"/>
    <property type="molecule type" value="Genomic_DNA"/>
</dbReference>
<dbReference type="KEGG" id="poz:I0K15_15970"/>
<evidence type="ECO:0000313" key="3">
    <source>
        <dbReference type="Proteomes" id="UP000594800"/>
    </source>
</evidence>
<gene>
    <name evidence="2" type="ORF">I0K15_15970</name>
</gene>
<feature type="transmembrane region" description="Helical" evidence="1">
    <location>
        <begin position="93"/>
        <end position="113"/>
    </location>
</feature>